<evidence type="ECO:0000259" key="1">
    <source>
        <dbReference type="Pfam" id="PF18813"/>
    </source>
</evidence>
<name>A0A6N3GVI7_CLOBU</name>
<organism evidence="2">
    <name type="scientific">Clostridium butyricum</name>
    <dbReference type="NCBI Taxonomy" id="1492"/>
    <lineage>
        <taxon>Bacteria</taxon>
        <taxon>Bacillati</taxon>
        <taxon>Bacillota</taxon>
        <taxon>Clostridia</taxon>
        <taxon>Eubacteriales</taxon>
        <taxon>Clostridiaceae</taxon>
        <taxon>Clostridium</taxon>
    </lineage>
</organism>
<protein>
    <recommendedName>
        <fullName evidence="1">Phage-Barnase-EndoU-ColicinE5/D-RelE like nuclease 4 domain-containing protein</fullName>
    </recommendedName>
</protein>
<evidence type="ECO:0000313" key="2">
    <source>
        <dbReference type="EMBL" id="VYU68060.1"/>
    </source>
</evidence>
<dbReference type="InterPro" id="IPR041420">
    <property type="entry name" value="PBECR4"/>
</dbReference>
<dbReference type="RefSeq" id="WP_156737157.1">
    <property type="nucleotide sequence ID" value="NZ_CACRTU010000037.1"/>
</dbReference>
<accession>A0A6N3GVI7</accession>
<reference evidence="2" key="1">
    <citation type="submission" date="2019-11" db="EMBL/GenBank/DDBJ databases">
        <authorList>
            <person name="Feng L."/>
        </authorList>
    </citation>
    <scope>NUCLEOTIDE SEQUENCE</scope>
    <source>
        <strain evidence="2">CButyricumLFYP62</strain>
    </source>
</reference>
<dbReference type="EMBL" id="CACRTU010000037">
    <property type="protein sequence ID" value="VYU68060.1"/>
    <property type="molecule type" value="Genomic_DNA"/>
</dbReference>
<sequence length="210" mass="24626">MNSIDEMLTLTTIPKLDDCDLKLIQEFHDEFLGKYIFMYKLNNGLELKIRFYAENLPHLLGIHKVVKDRKMQKFYKGEKGYNGIVNRQITIDNLKKLDNQLKDKDKQLAAITSKITCFHLIPKLLNECKVVKFYPDRVKGTCTIKSEFILFHEELGLKLHLGVLKDTYNSTVYVPETFIVKGPRDRDRNRLTDKQEFKSVVERDKILINS</sequence>
<gene>
    <name evidence="2" type="ORF">CBLFYP62_03304</name>
</gene>
<proteinExistence type="predicted"/>
<dbReference type="Pfam" id="PF18813">
    <property type="entry name" value="PBECR4"/>
    <property type="match status" value="1"/>
</dbReference>
<feature type="domain" description="Phage-Barnase-EndoU-ColicinE5/D-RelE like nuclease 4" evidence="1">
    <location>
        <begin position="34"/>
        <end position="203"/>
    </location>
</feature>
<dbReference type="AlphaFoldDB" id="A0A6N3GVI7"/>